<dbReference type="AlphaFoldDB" id="T1JVI5"/>
<sequence length="58" mass="6631">MLKPVTSNNTQQIWEQLKVTFHLKEATVSMDRTGQINTQFITSIESVLNCQHGKKAKQ</sequence>
<accession>T1JVI5</accession>
<dbReference type="EMBL" id="CAEY01000795">
    <property type="status" value="NOT_ANNOTATED_CDS"/>
    <property type="molecule type" value="Genomic_DNA"/>
</dbReference>
<proteinExistence type="predicted"/>
<keyword evidence="2" id="KW-1185">Reference proteome</keyword>
<protein>
    <submittedName>
        <fullName evidence="1">Uncharacterized protein</fullName>
    </submittedName>
</protein>
<reference evidence="2" key="1">
    <citation type="submission" date="2011-08" db="EMBL/GenBank/DDBJ databases">
        <authorList>
            <person name="Rombauts S."/>
        </authorList>
    </citation>
    <scope>NUCLEOTIDE SEQUENCE</scope>
    <source>
        <strain evidence="2">London</strain>
    </source>
</reference>
<dbReference type="EnsemblMetazoa" id="tetur02g04730.1">
    <property type="protein sequence ID" value="tetur02g04730.1"/>
    <property type="gene ID" value="tetur02g04730"/>
</dbReference>
<dbReference type="Proteomes" id="UP000015104">
    <property type="component" value="Unassembled WGS sequence"/>
</dbReference>
<name>T1JVI5_TETUR</name>
<reference evidence="1" key="2">
    <citation type="submission" date="2015-06" db="UniProtKB">
        <authorList>
            <consortium name="EnsemblMetazoa"/>
        </authorList>
    </citation>
    <scope>IDENTIFICATION</scope>
</reference>
<organism evidence="1 2">
    <name type="scientific">Tetranychus urticae</name>
    <name type="common">Two-spotted spider mite</name>
    <dbReference type="NCBI Taxonomy" id="32264"/>
    <lineage>
        <taxon>Eukaryota</taxon>
        <taxon>Metazoa</taxon>
        <taxon>Ecdysozoa</taxon>
        <taxon>Arthropoda</taxon>
        <taxon>Chelicerata</taxon>
        <taxon>Arachnida</taxon>
        <taxon>Acari</taxon>
        <taxon>Acariformes</taxon>
        <taxon>Trombidiformes</taxon>
        <taxon>Prostigmata</taxon>
        <taxon>Eleutherengona</taxon>
        <taxon>Raphignathae</taxon>
        <taxon>Tetranychoidea</taxon>
        <taxon>Tetranychidae</taxon>
        <taxon>Tetranychus</taxon>
    </lineage>
</organism>
<dbReference type="HOGENOM" id="CLU_2981613_0_0_1"/>
<evidence type="ECO:0000313" key="2">
    <source>
        <dbReference type="Proteomes" id="UP000015104"/>
    </source>
</evidence>
<evidence type="ECO:0000313" key="1">
    <source>
        <dbReference type="EnsemblMetazoa" id="tetur02g04730.1"/>
    </source>
</evidence>